<sequence length="166" mass="18432">MKVKLLIIILFISHATILKAQDEWVTRTIESISVKFPSLPVKLGENTLAARDKDSVAYIFDVMNVLQPGSDSAAVMANLRSGNISLKVKKILEQTWGVEFNNPIEHKFNGFQACFSNAIAVGKEDIYAYTIFIGTFIYNLIVIVPKGRSTEGKDFYFSSAGLAQLH</sequence>
<gene>
    <name evidence="3" type="ORF">EWM62_16970</name>
</gene>
<dbReference type="AlphaFoldDB" id="A0A4Q5LHE7"/>
<keyword evidence="4" id="KW-1185">Reference proteome</keyword>
<dbReference type="RefSeq" id="WP_129877873.1">
    <property type="nucleotide sequence ID" value="NZ_SEWG01000008.1"/>
</dbReference>
<dbReference type="EMBL" id="SEWG01000008">
    <property type="protein sequence ID" value="RYU86843.1"/>
    <property type="molecule type" value="Genomic_DNA"/>
</dbReference>
<proteinExistence type="predicted"/>
<evidence type="ECO:0000256" key="1">
    <source>
        <dbReference type="SAM" id="Phobius"/>
    </source>
</evidence>
<evidence type="ECO:0000313" key="4">
    <source>
        <dbReference type="Proteomes" id="UP000293331"/>
    </source>
</evidence>
<feature type="transmembrane region" description="Helical" evidence="1">
    <location>
        <begin position="126"/>
        <end position="144"/>
    </location>
</feature>
<comment type="caution">
    <text evidence="3">The sequence shown here is derived from an EMBL/GenBank/DDBJ whole genome shotgun (WGS) entry which is preliminary data.</text>
</comment>
<feature type="signal peptide" evidence="2">
    <location>
        <begin position="1"/>
        <end position="20"/>
    </location>
</feature>
<keyword evidence="1" id="KW-0472">Membrane</keyword>
<protein>
    <submittedName>
        <fullName evidence="3">Uncharacterized protein</fullName>
    </submittedName>
</protein>
<organism evidence="3 4">
    <name type="scientific">Mucilaginibacter terrigena</name>
    <dbReference type="NCBI Taxonomy" id="2492395"/>
    <lineage>
        <taxon>Bacteria</taxon>
        <taxon>Pseudomonadati</taxon>
        <taxon>Bacteroidota</taxon>
        <taxon>Sphingobacteriia</taxon>
        <taxon>Sphingobacteriales</taxon>
        <taxon>Sphingobacteriaceae</taxon>
        <taxon>Mucilaginibacter</taxon>
    </lineage>
</organism>
<reference evidence="3 4" key="1">
    <citation type="submission" date="2019-02" db="EMBL/GenBank/DDBJ databases">
        <title>Bacterial novel species Mucilaginibacter sp. 17JY9-4 isolated from soil.</title>
        <authorList>
            <person name="Jung H.-Y."/>
        </authorList>
    </citation>
    <scope>NUCLEOTIDE SEQUENCE [LARGE SCALE GENOMIC DNA]</scope>
    <source>
        <strain evidence="3 4">17JY9-4</strain>
    </source>
</reference>
<keyword evidence="1" id="KW-1133">Transmembrane helix</keyword>
<keyword evidence="2" id="KW-0732">Signal</keyword>
<name>A0A4Q5LHE7_9SPHI</name>
<keyword evidence="1" id="KW-0812">Transmembrane</keyword>
<evidence type="ECO:0000313" key="3">
    <source>
        <dbReference type="EMBL" id="RYU86843.1"/>
    </source>
</evidence>
<dbReference type="Proteomes" id="UP000293331">
    <property type="component" value="Unassembled WGS sequence"/>
</dbReference>
<accession>A0A4Q5LHE7</accession>
<feature type="chain" id="PRO_5020455960" evidence="2">
    <location>
        <begin position="21"/>
        <end position="166"/>
    </location>
</feature>
<evidence type="ECO:0000256" key="2">
    <source>
        <dbReference type="SAM" id="SignalP"/>
    </source>
</evidence>